<dbReference type="InterPro" id="IPR036388">
    <property type="entry name" value="WH-like_DNA-bd_sf"/>
</dbReference>
<gene>
    <name evidence="7" type="ORF">KC660_01355</name>
</gene>
<dbReference type="AlphaFoldDB" id="A0A955L3I5"/>
<dbReference type="Gene3D" id="1.10.10.10">
    <property type="entry name" value="Winged helix-like DNA-binding domain superfamily/Winged helix DNA-binding domain"/>
    <property type="match status" value="1"/>
</dbReference>
<evidence type="ECO:0000256" key="2">
    <source>
        <dbReference type="ARBA" id="ARBA00023015"/>
    </source>
</evidence>
<evidence type="ECO:0000256" key="1">
    <source>
        <dbReference type="ARBA" id="ARBA00010641"/>
    </source>
</evidence>
<dbReference type="GO" id="GO:0003677">
    <property type="term" value="F:DNA binding"/>
    <property type="evidence" value="ECO:0007669"/>
    <property type="project" value="UniProtKB-KW"/>
</dbReference>
<dbReference type="InterPro" id="IPR014284">
    <property type="entry name" value="RNA_pol_sigma-70_dom"/>
</dbReference>
<evidence type="ECO:0000256" key="3">
    <source>
        <dbReference type="ARBA" id="ARBA00023082"/>
    </source>
</evidence>
<evidence type="ECO:0000259" key="6">
    <source>
        <dbReference type="PROSITE" id="PS00622"/>
    </source>
</evidence>
<dbReference type="InterPro" id="IPR039425">
    <property type="entry name" value="RNA_pol_sigma-70-like"/>
</dbReference>
<comment type="similarity">
    <text evidence="1">Belongs to the sigma-70 factor family. ECF subfamily.</text>
</comment>
<dbReference type="InterPro" id="IPR007627">
    <property type="entry name" value="RNA_pol_sigma70_r2"/>
</dbReference>
<dbReference type="GO" id="GO:0006352">
    <property type="term" value="P:DNA-templated transcription initiation"/>
    <property type="evidence" value="ECO:0007669"/>
    <property type="project" value="InterPro"/>
</dbReference>
<evidence type="ECO:0000313" key="7">
    <source>
        <dbReference type="EMBL" id="MCA9382036.1"/>
    </source>
</evidence>
<dbReference type="InterPro" id="IPR013249">
    <property type="entry name" value="RNA_pol_sigma70_r4_t2"/>
</dbReference>
<dbReference type="InterPro" id="IPR013325">
    <property type="entry name" value="RNA_pol_sigma_r2"/>
</dbReference>
<sequence length="177" mass="21128">MNTEEQIKISINHKAYQDAFVIIFEYYYDRIYKFVRWKVSSKENAEDIVSETFYRTLKSLNRFDTSKNFNNWIYTIARNLITDHYRKSNDFNQEIFDVEAEDPDDNLKTIEIRALLKQALSGLDPETKDLVIFKYILGYSVKEISRIVELPEKTVYTKISRSVKKMGKLMNYDTDRN</sequence>
<dbReference type="PANTHER" id="PTHR43133:SF8">
    <property type="entry name" value="RNA POLYMERASE SIGMA FACTOR HI_1459-RELATED"/>
    <property type="match status" value="1"/>
</dbReference>
<dbReference type="Proteomes" id="UP000782843">
    <property type="component" value="Unassembled WGS sequence"/>
</dbReference>
<feature type="domain" description="HTH luxR-type" evidence="6">
    <location>
        <begin position="138"/>
        <end position="165"/>
    </location>
</feature>
<dbReference type="CDD" id="cd06171">
    <property type="entry name" value="Sigma70_r4"/>
    <property type="match status" value="1"/>
</dbReference>
<evidence type="ECO:0000256" key="4">
    <source>
        <dbReference type="ARBA" id="ARBA00023125"/>
    </source>
</evidence>
<dbReference type="Pfam" id="PF04542">
    <property type="entry name" value="Sigma70_r2"/>
    <property type="match status" value="1"/>
</dbReference>
<dbReference type="NCBIfam" id="TIGR02937">
    <property type="entry name" value="sigma70-ECF"/>
    <property type="match status" value="1"/>
</dbReference>
<keyword evidence="5" id="KW-0804">Transcription</keyword>
<dbReference type="PROSITE" id="PS00622">
    <property type="entry name" value="HTH_LUXR_1"/>
    <property type="match status" value="1"/>
</dbReference>
<dbReference type="Pfam" id="PF08281">
    <property type="entry name" value="Sigma70_r4_2"/>
    <property type="match status" value="1"/>
</dbReference>
<organism evidence="7 8">
    <name type="scientific">Candidatus Dojkabacteria bacterium</name>
    <dbReference type="NCBI Taxonomy" id="2099670"/>
    <lineage>
        <taxon>Bacteria</taxon>
        <taxon>Candidatus Dojkabacteria</taxon>
    </lineage>
</organism>
<keyword evidence="2" id="KW-0805">Transcription regulation</keyword>
<accession>A0A955L3I5</accession>
<reference evidence="7" key="2">
    <citation type="journal article" date="2021" name="Microbiome">
        <title>Successional dynamics and alternative stable states in a saline activated sludge microbial community over 9 years.</title>
        <authorList>
            <person name="Wang Y."/>
            <person name="Ye J."/>
            <person name="Ju F."/>
            <person name="Liu L."/>
            <person name="Boyd J.A."/>
            <person name="Deng Y."/>
            <person name="Parks D.H."/>
            <person name="Jiang X."/>
            <person name="Yin X."/>
            <person name="Woodcroft B.J."/>
            <person name="Tyson G.W."/>
            <person name="Hugenholtz P."/>
            <person name="Polz M.F."/>
            <person name="Zhang T."/>
        </authorList>
    </citation>
    <scope>NUCLEOTIDE SEQUENCE</scope>
    <source>
        <strain evidence="7">HKST-UBA10</strain>
    </source>
</reference>
<dbReference type="InterPro" id="IPR013324">
    <property type="entry name" value="RNA_pol_sigma_r3/r4-like"/>
</dbReference>
<reference evidence="7" key="1">
    <citation type="submission" date="2020-04" db="EMBL/GenBank/DDBJ databases">
        <authorList>
            <person name="Zhang T."/>
        </authorList>
    </citation>
    <scope>NUCLEOTIDE SEQUENCE</scope>
    <source>
        <strain evidence="7">HKST-UBA10</strain>
    </source>
</reference>
<dbReference type="SUPFAM" id="SSF88946">
    <property type="entry name" value="Sigma2 domain of RNA polymerase sigma factors"/>
    <property type="match status" value="1"/>
</dbReference>
<keyword evidence="3" id="KW-0731">Sigma factor</keyword>
<evidence type="ECO:0000256" key="5">
    <source>
        <dbReference type="ARBA" id="ARBA00023163"/>
    </source>
</evidence>
<comment type="caution">
    <text evidence="7">The sequence shown here is derived from an EMBL/GenBank/DDBJ whole genome shotgun (WGS) entry which is preliminary data.</text>
</comment>
<dbReference type="EMBL" id="JAGQLG010000048">
    <property type="protein sequence ID" value="MCA9382036.1"/>
    <property type="molecule type" value="Genomic_DNA"/>
</dbReference>
<dbReference type="PANTHER" id="PTHR43133">
    <property type="entry name" value="RNA POLYMERASE ECF-TYPE SIGMA FACTO"/>
    <property type="match status" value="1"/>
</dbReference>
<dbReference type="InterPro" id="IPR000792">
    <property type="entry name" value="Tscrpt_reg_LuxR_C"/>
</dbReference>
<evidence type="ECO:0000313" key="8">
    <source>
        <dbReference type="Proteomes" id="UP000782843"/>
    </source>
</evidence>
<dbReference type="GO" id="GO:0016987">
    <property type="term" value="F:sigma factor activity"/>
    <property type="evidence" value="ECO:0007669"/>
    <property type="project" value="UniProtKB-KW"/>
</dbReference>
<name>A0A955L3I5_9BACT</name>
<dbReference type="SUPFAM" id="SSF88659">
    <property type="entry name" value="Sigma3 and sigma4 domains of RNA polymerase sigma factors"/>
    <property type="match status" value="1"/>
</dbReference>
<protein>
    <submittedName>
        <fullName evidence="7">Sigma-70 family RNA polymerase sigma factor</fullName>
    </submittedName>
</protein>
<dbReference type="Gene3D" id="1.10.1740.10">
    <property type="match status" value="1"/>
</dbReference>
<keyword evidence="4" id="KW-0238">DNA-binding</keyword>
<proteinExistence type="inferred from homology"/>